<proteinExistence type="predicted"/>
<name>A0A2N5SI84_9BASI</name>
<evidence type="ECO:0000313" key="1">
    <source>
        <dbReference type="EMBL" id="PLW12943.1"/>
    </source>
</evidence>
<protein>
    <submittedName>
        <fullName evidence="1">Uncharacterized protein</fullName>
    </submittedName>
</protein>
<reference evidence="1 2" key="1">
    <citation type="submission" date="2017-11" db="EMBL/GenBank/DDBJ databases">
        <title>De novo assembly and phasing of dikaryotic genomes from two isolates of Puccinia coronata f. sp. avenae, the causal agent of oat crown rust.</title>
        <authorList>
            <person name="Miller M.E."/>
            <person name="Zhang Y."/>
            <person name="Omidvar V."/>
            <person name="Sperschneider J."/>
            <person name="Schwessinger B."/>
            <person name="Raley C."/>
            <person name="Palmer J.M."/>
            <person name="Garnica D."/>
            <person name="Upadhyaya N."/>
            <person name="Rathjen J."/>
            <person name="Taylor J.M."/>
            <person name="Park R.F."/>
            <person name="Dodds P.N."/>
            <person name="Hirsch C.D."/>
            <person name="Kianian S.F."/>
            <person name="Figueroa M."/>
        </authorList>
    </citation>
    <scope>NUCLEOTIDE SEQUENCE [LARGE SCALE GENOMIC DNA]</scope>
    <source>
        <strain evidence="1">12SD80</strain>
    </source>
</reference>
<accession>A0A2N5SI84</accession>
<organism evidence="1 2">
    <name type="scientific">Puccinia coronata f. sp. avenae</name>
    <dbReference type="NCBI Taxonomy" id="200324"/>
    <lineage>
        <taxon>Eukaryota</taxon>
        <taxon>Fungi</taxon>
        <taxon>Dikarya</taxon>
        <taxon>Basidiomycota</taxon>
        <taxon>Pucciniomycotina</taxon>
        <taxon>Pucciniomycetes</taxon>
        <taxon>Pucciniales</taxon>
        <taxon>Pucciniaceae</taxon>
        <taxon>Puccinia</taxon>
    </lineage>
</organism>
<dbReference type="Proteomes" id="UP000235392">
    <property type="component" value="Unassembled WGS sequence"/>
</dbReference>
<evidence type="ECO:0000313" key="2">
    <source>
        <dbReference type="Proteomes" id="UP000235392"/>
    </source>
</evidence>
<dbReference type="AlphaFoldDB" id="A0A2N5SI84"/>
<comment type="caution">
    <text evidence="1">The sequence shown here is derived from an EMBL/GenBank/DDBJ whole genome shotgun (WGS) entry which is preliminary data.</text>
</comment>
<dbReference type="EMBL" id="PGCI01000868">
    <property type="protein sequence ID" value="PLW12943.1"/>
    <property type="molecule type" value="Genomic_DNA"/>
</dbReference>
<gene>
    <name evidence="1" type="ORF">PCASD_25192</name>
</gene>
<sequence>MTKPQRCGFKDPIAAVARLTPIAQAKWARIEAARSASGNNPFGISIGRTAINAKMKPRTGPSIPMITGRSATIEPLPKDAPQETTFRARITGANIGLSFTNWQRTVHKDPPPPPYPPHVSPSINMSNMALLIAELKAQCEDDRTRTHEGVDVPGHLWPEEVLSQFRDGFEVS</sequence>